<dbReference type="OrthoDB" id="9923952at2759"/>
<feature type="chain" id="PRO_5040259133" description="Lipocalin/cytosolic fatty-acid binding domain-containing protein" evidence="2">
    <location>
        <begin position="33"/>
        <end position="215"/>
    </location>
</feature>
<gene>
    <name evidence="4" type="ORF">PSYICH_LOCUS12401</name>
</gene>
<dbReference type="InterPro" id="IPR003057">
    <property type="entry name" value="Invtbrt_color"/>
</dbReference>
<organism evidence="4 5">
    <name type="scientific">Psylliodes chrysocephalus</name>
    <dbReference type="NCBI Taxonomy" id="3402493"/>
    <lineage>
        <taxon>Eukaryota</taxon>
        <taxon>Metazoa</taxon>
        <taxon>Ecdysozoa</taxon>
        <taxon>Arthropoda</taxon>
        <taxon>Hexapoda</taxon>
        <taxon>Insecta</taxon>
        <taxon>Pterygota</taxon>
        <taxon>Neoptera</taxon>
        <taxon>Endopterygota</taxon>
        <taxon>Coleoptera</taxon>
        <taxon>Polyphaga</taxon>
        <taxon>Cucujiformia</taxon>
        <taxon>Chrysomeloidea</taxon>
        <taxon>Chrysomelidae</taxon>
        <taxon>Galerucinae</taxon>
        <taxon>Alticini</taxon>
        <taxon>Psylliodes</taxon>
    </lineage>
</organism>
<dbReference type="InterPro" id="IPR012674">
    <property type="entry name" value="Calycin"/>
</dbReference>
<keyword evidence="5" id="KW-1185">Reference proteome</keyword>
<dbReference type="Pfam" id="PF00061">
    <property type="entry name" value="Lipocalin"/>
    <property type="match status" value="1"/>
</dbReference>
<evidence type="ECO:0000256" key="2">
    <source>
        <dbReference type="SAM" id="SignalP"/>
    </source>
</evidence>
<evidence type="ECO:0000256" key="1">
    <source>
        <dbReference type="ARBA" id="ARBA00023157"/>
    </source>
</evidence>
<keyword evidence="2" id="KW-0732">Signal</keyword>
<name>A0A9P0D6F5_9CUCU</name>
<keyword evidence="1" id="KW-1015">Disulfide bond</keyword>
<protein>
    <recommendedName>
        <fullName evidence="3">Lipocalin/cytosolic fatty-acid binding domain-containing protein</fullName>
    </recommendedName>
</protein>
<dbReference type="InterPro" id="IPR000566">
    <property type="entry name" value="Lipocln_cytosolic_FA-bd_dom"/>
</dbReference>
<dbReference type="Proteomes" id="UP001153636">
    <property type="component" value="Chromosome 6"/>
</dbReference>
<dbReference type="EMBL" id="OV651818">
    <property type="protein sequence ID" value="CAH1112724.1"/>
    <property type="molecule type" value="Genomic_DNA"/>
</dbReference>
<sequence>MYNFTSKMLVSQHCWAVVLLFVFRSEWTETSGIGPCPKLDIPGPPVNLTRLTGHWFEIERSFYLMELISSCVTLDLTETSKGRLDVVVSTRSSWSGTFSISEGTAVPTRRDPNFYLYRVSSKLPRVLNRYLPGSGLYQILKTDYVNYVILYSCSNYQVIHLDMVWIWGRKKEIEAELRSDLYAMLTAHNIDSERLILSKNENCTDDFLNDLEYYL</sequence>
<dbReference type="GO" id="GO:0006629">
    <property type="term" value="P:lipid metabolic process"/>
    <property type="evidence" value="ECO:0007669"/>
    <property type="project" value="TreeGrafter"/>
</dbReference>
<dbReference type="Gene3D" id="2.40.128.20">
    <property type="match status" value="1"/>
</dbReference>
<dbReference type="PANTHER" id="PTHR10612">
    <property type="entry name" value="APOLIPOPROTEIN D"/>
    <property type="match status" value="1"/>
</dbReference>
<dbReference type="PANTHER" id="PTHR10612:SF41">
    <property type="entry name" value="GLIAL LAZARILLO, ISOFORM A"/>
    <property type="match status" value="1"/>
</dbReference>
<evidence type="ECO:0000313" key="4">
    <source>
        <dbReference type="EMBL" id="CAH1112724.1"/>
    </source>
</evidence>
<feature type="signal peptide" evidence="2">
    <location>
        <begin position="1"/>
        <end position="32"/>
    </location>
</feature>
<dbReference type="GO" id="GO:0005737">
    <property type="term" value="C:cytoplasm"/>
    <property type="evidence" value="ECO:0007669"/>
    <property type="project" value="TreeGrafter"/>
</dbReference>
<dbReference type="GO" id="GO:0000302">
    <property type="term" value="P:response to reactive oxygen species"/>
    <property type="evidence" value="ECO:0007669"/>
    <property type="project" value="TreeGrafter"/>
</dbReference>
<dbReference type="PRINTS" id="PR01273">
    <property type="entry name" value="INVTBRTCOLOR"/>
</dbReference>
<evidence type="ECO:0000313" key="5">
    <source>
        <dbReference type="Proteomes" id="UP001153636"/>
    </source>
</evidence>
<dbReference type="SUPFAM" id="SSF50814">
    <property type="entry name" value="Lipocalins"/>
    <property type="match status" value="1"/>
</dbReference>
<evidence type="ECO:0000259" key="3">
    <source>
        <dbReference type="Pfam" id="PF00061"/>
    </source>
</evidence>
<feature type="domain" description="Lipocalin/cytosolic fatty-acid binding" evidence="3">
    <location>
        <begin position="133"/>
        <end position="195"/>
    </location>
</feature>
<dbReference type="AlphaFoldDB" id="A0A9P0D6F5"/>
<reference evidence="4" key="1">
    <citation type="submission" date="2022-01" db="EMBL/GenBank/DDBJ databases">
        <authorList>
            <person name="King R."/>
        </authorList>
    </citation>
    <scope>NUCLEOTIDE SEQUENCE</scope>
</reference>
<accession>A0A9P0D6F5</accession>
<dbReference type="GO" id="GO:0031409">
    <property type="term" value="F:pigment binding"/>
    <property type="evidence" value="ECO:0007669"/>
    <property type="project" value="InterPro"/>
</dbReference>
<proteinExistence type="predicted"/>